<keyword evidence="1" id="KW-0812">Transmembrane</keyword>
<protein>
    <recommendedName>
        <fullName evidence="2">ER-bound oxygenase mpaB/mpaB'/Rubber oxygenase catalytic domain-containing protein</fullName>
    </recommendedName>
</protein>
<reference evidence="4" key="1">
    <citation type="journal article" date="2017" name="Nat. Microbiol.">
        <title>Global analysis of biosynthetic gene clusters reveals vast potential of secondary metabolite production in Penicillium species.</title>
        <authorList>
            <person name="Nielsen J.C."/>
            <person name="Grijseels S."/>
            <person name="Prigent S."/>
            <person name="Ji B."/>
            <person name="Dainat J."/>
            <person name="Nielsen K.F."/>
            <person name="Frisvad J.C."/>
            <person name="Workman M."/>
            <person name="Nielsen J."/>
        </authorList>
    </citation>
    <scope>NUCLEOTIDE SEQUENCE [LARGE SCALE GENOMIC DNA]</scope>
    <source>
        <strain evidence="4">IBT 29525</strain>
    </source>
</reference>
<dbReference type="EMBL" id="MDYO01000035">
    <property type="protein sequence ID" value="OQD93047.1"/>
    <property type="molecule type" value="Genomic_DNA"/>
</dbReference>
<name>A0A1V6QVJ1_9EURO</name>
<dbReference type="Pfam" id="PF09995">
    <property type="entry name" value="MPAB_Lcp_cat"/>
    <property type="match status" value="1"/>
</dbReference>
<evidence type="ECO:0000259" key="2">
    <source>
        <dbReference type="Pfam" id="PF09995"/>
    </source>
</evidence>
<dbReference type="InterPro" id="IPR037473">
    <property type="entry name" value="Lcp-like"/>
</dbReference>
<proteinExistence type="predicted"/>
<dbReference type="AlphaFoldDB" id="A0A1V6QVJ1"/>
<evidence type="ECO:0000256" key="1">
    <source>
        <dbReference type="SAM" id="Phobius"/>
    </source>
</evidence>
<keyword evidence="1" id="KW-0472">Membrane</keyword>
<keyword evidence="1" id="KW-1133">Transmembrane helix</keyword>
<sequence length="485" mass="54782">MSTHKSPSDNARKVWNHEFTWTDKHFTPEELLPLRQQTDDLVVDAVSRLQAVAVKNKKSNTGQCFGRFDMYSVLKEYHGADSVLQELWEEVNTVPEWVDWAQIERGQEFLYRYLIPNLTGLALQGFLGGTATVAGGIEVLVRTGGFSIRVLPRRFVETFLWLLQITMDLKSIQPGGEGHTSTARVRLLHATVRNRLLKLMDQDPAYFDEAKYGAAVSIRDAIHATAIFCCMPLFRQLPKIGIQPRPQETEDFLALFRYIAYVMGTPDSFFDGTEQSKATIESVMMCDLEPTESSKSIAANFVAAVQDYPGINVSKPMIEVGCRVLSGDELGDKMGFSRPGMFYRASFRGWCQLLVVITAIQRLSPAFDRILMKVTSREKNNEFSYQQIADIFSQVLKKFVLVNVFGASILKEGNKFEFTHQPQLNKFTKREIKTGINLSRFRPVETIGFVVFLFECLVYTLAFGMLANVLRSNGIVSQTLLNVLG</sequence>
<dbReference type="STRING" id="60172.A0A1V6QVJ1"/>
<dbReference type="GO" id="GO:0016491">
    <property type="term" value="F:oxidoreductase activity"/>
    <property type="evidence" value="ECO:0007669"/>
    <property type="project" value="InterPro"/>
</dbReference>
<feature type="transmembrane region" description="Helical" evidence="1">
    <location>
        <begin position="447"/>
        <end position="470"/>
    </location>
</feature>
<dbReference type="PANTHER" id="PTHR37539:SF1">
    <property type="entry name" value="ER-BOUND OXYGENASE MPAB_MPAB'_RUBBER OXYGENASE CATALYTIC DOMAIN-CONTAINING PROTEIN"/>
    <property type="match status" value="1"/>
</dbReference>
<keyword evidence="4" id="KW-1185">Reference proteome</keyword>
<evidence type="ECO:0000313" key="4">
    <source>
        <dbReference type="Proteomes" id="UP000191612"/>
    </source>
</evidence>
<dbReference type="Proteomes" id="UP000191612">
    <property type="component" value="Unassembled WGS sequence"/>
</dbReference>
<accession>A0A1V6QVJ1</accession>
<organism evidence="3 4">
    <name type="scientific">Penicillium solitum</name>
    <dbReference type="NCBI Taxonomy" id="60172"/>
    <lineage>
        <taxon>Eukaryota</taxon>
        <taxon>Fungi</taxon>
        <taxon>Dikarya</taxon>
        <taxon>Ascomycota</taxon>
        <taxon>Pezizomycotina</taxon>
        <taxon>Eurotiomycetes</taxon>
        <taxon>Eurotiomycetidae</taxon>
        <taxon>Eurotiales</taxon>
        <taxon>Aspergillaceae</taxon>
        <taxon>Penicillium</taxon>
    </lineage>
</organism>
<evidence type="ECO:0000313" key="3">
    <source>
        <dbReference type="EMBL" id="OQD93047.1"/>
    </source>
</evidence>
<dbReference type="InterPro" id="IPR018713">
    <property type="entry name" value="MPAB/Lcp_cat_dom"/>
</dbReference>
<gene>
    <name evidence="3" type="ORF">PENSOL_c035G06240</name>
</gene>
<feature type="domain" description="ER-bound oxygenase mpaB/mpaB'/Rubber oxygenase catalytic" evidence="2">
    <location>
        <begin position="127"/>
        <end position="354"/>
    </location>
</feature>
<comment type="caution">
    <text evidence="3">The sequence shown here is derived from an EMBL/GenBank/DDBJ whole genome shotgun (WGS) entry which is preliminary data.</text>
</comment>
<dbReference type="PANTHER" id="PTHR37539">
    <property type="entry name" value="SECRETED PROTEIN-RELATED"/>
    <property type="match status" value="1"/>
</dbReference>